<keyword evidence="1" id="KW-0472">Membrane</keyword>
<sequence>MLAKARNILKTLNHRGAGEIVAVALIILFIILVAVNPIKNLGETTSQGISNLNQQMEEVLNND</sequence>
<evidence type="ECO:0000256" key="1">
    <source>
        <dbReference type="SAM" id="Phobius"/>
    </source>
</evidence>
<organism evidence="2 3">
    <name type="scientific">Koleobacter methoxysyntrophicus</name>
    <dbReference type="NCBI Taxonomy" id="2751313"/>
    <lineage>
        <taxon>Bacteria</taxon>
        <taxon>Bacillati</taxon>
        <taxon>Bacillota</taxon>
        <taxon>Clostridia</taxon>
        <taxon>Koleobacterales</taxon>
        <taxon>Koleobacteraceae</taxon>
        <taxon>Koleobacter</taxon>
    </lineage>
</organism>
<accession>A0A8A0RSY5</accession>
<evidence type="ECO:0000313" key="2">
    <source>
        <dbReference type="EMBL" id="QSQ10608.1"/>
    </source>
</evidence>
<dbReference type="AlphaFoldDB" id="A0A8A0RSY5"/>
<evidence type="ECO:0000313" key="3">
    <source>
        <dbReference type="Proteomes" id="UP000662904"/>
    </source>
</evidence>
<dbReference type="Proteomes" id="UP000662904">
    <property type="component" value="Chromosome"/>
</dbReference>
<protein>
    <submittedName>
        <fullName evidence="2">Uncharacterized protein</fullName>
    </submittedName>
</protein>
<keyword evidence="1" id="KW-0812">Transmembrane</keyword>
<keyword evidence="1" id="KW-1133">Transmembrane helix</keyword>
<gene>
    <name evidence="2" type="ORF">H0A61_03018</name>
</gene>
<feature type="transmembrane region" description="Helical" evidence="1">
    <location>
        <begin position="20"/>
        <end position="38"/>
    </location>
</feature>
<dbReference type="EMBL" id="CP059066">
    <property type="protein sequence ID" value="QSQ10608.1"/>
    <property type="molecule type" value="Genomic_DNA"/>
</dbReference>
<reference evidence="2" key="1">
    <citation type="submission" date="2020-07" db="EMBL/GenBank/DDBJ databases">
        <title>Koleobacter methoxysyntrophicus gen. nov., sp. nov., a novel anaerobic bacterium isolated from deep subsurface oil field and proposal of Koleobacterales ord. nov. in the phylum Firmicutes.</title>
        <authorList>
            <person name="Sakamoto S."/>
            <person name="Tamaki H."/>
        </authorList>
    </citation>
    <scope>NUCLEOTIDE SEQUENCE</scope>
    <source>
        <strain evidence="2">NRmbB1</strain>
    </source>
</reference>
<dbReference type="RefSeq" id="WP_206707915.1">
    <property type="nucleotide sequence ID" value="NZ_CP059066.1"/>
</dbReference>
<name>A0A8A0RSY5_9FIRM</name>
<keyword evidence="3" id="KW-1185">Reference proteome</keyword>
<dbReference type="KEGG" id="kme:H0A61_03018"/>
<proteinExistence type="predicted"/>